<dbReference type="Gene3D" id="3.10.20.30">
    <property type="match status" value="1"/>
</dbReference>
<dbReference type="PANTHER" id="PTHR34472:SF1">
    <property type="entry name" value="SULFUR CARRIER PROTEIN THIS"/>
    <property type="match status" value="1"/>
</dbReference>
<dbReference type="CDD" id="cd00565">
    <property type="entry name" value="Ubl_ThiS"/>
    <property type="match status" value="1"/>
</dbReference>
<protein>
    <submittedName>
        <fullName evidence="1">Thiamine biosynthesis protein ThiS</fullName>
    </submittedName>
</protein>
<reference evidence="1 2" key="1">
    <citation type="submission" date="2018-03" db="EMBL/GenBank/DDBJ databases">
        <authorList>
            <person name="Keele B.F."/>
        </authorList>
    </citation>
    <scope>NUCLEOTIDE SEQUENCE [LARGE SCALE GENOMIC DNA]</scope>
    <source>
        <strain evidence="1 2">YL28-9</strain>
    </source>
</reference>
<dbReference type="RefSeq" id="WP_107215312.1">
    <property type="nucleotide sequence ID" value="NZ_KZ686269.1"/>
</dbReference>
<dbReference type="InterPro" id="IPR012675">
    <property type="entry name" value="Beta-grasp_dom_sf"/>
</dbReference>
<dbReference type="EMBL" id="PYLS01000005">
    <property type="protein sequence ID" value="PST83052.1"/>
    <property type="molecule type" value="Genomic_DNA"/>
</dbReference>
<dbReference type="Pfam" id="PF02597">
    <property type="entry name" value="ThiS"/>
    <property type="match status" value="1"/>
</dbReference>
<dbReference type="PANTHER" id="PTHR34472">
    <property type="entry name" value="SULFUR CARRIER PROTEIN THIS"/>
    <property type="match status" value="1"/>
</dbReference>
<evidence type="ECO:0000313" key="2">
    <source>
        <dbReference type="Proteomes" id="UP000240912"/>
    </source>
</evidence>
<dbReference type="SUPFAM" id="SSF54285">
    <property type="entry name" value="MoaD/ThiS"/>
    <property type="match status" value="1"/>
</dbReference>
<sequence length="67" mass="7050">MIITLNNNSLEIAPGTSLEAVVAMYSGQETLGIAVAVNELVITRQQHAAYQLKPGDQVLIVKATQGG</sequence>
<accession>A0A2T3HKS7</accession>
<dbReference type="InterPro" id="IPR003749">
    <property type="entry name" value="ThiS/MoaD-like"/>
</dbReference>
<dbReference type="InterPro" id="IPR016155">
    <property type="entry name" value="Mopterin_synth/thiamin_S_b"/>
</dbReference>
<dbReference type="NCBIfam" id="TIGR01683">
    <property type="entry name" value="thiS"/>
    <property type="match status" value="1"/>
</dbReference>
<name>A0A2T3HKS7_9SPHI</name>
<dbReference type="OrthoDB" id="1525151at2"/>
<dbReference type="AlphaFoldDB" id="A0A2T3HKS7"/>
<organism evidence="1 2">
    <name type="scientific">Pedobacter yulinensis</name>
    <dbReference type="NCBI Taxonomy" id="2126353"/>
    <lineage>
        <taxon>Bacteria</taxon>
        <taxon>Pseudomonadati</taxon>
        <taxon>Bacteroidota</taxon>
        <taxon>Sphingobacteriia</taxon>
        <taxon>Sphingobacteriales</taxon>
        <taxon>Sphingobacteriaceae</taxon>
        <taxon>Pedobacter</taxon>
    </lineage>
</organism>
<evidence type="ECO:0000313" key="1">
    <source>
        <dbReference type="EMBL" id="PST83052.1"/>
    </source>
</evidence>
<gene>
    <name evidence="1" type="primary">thiS</name>
    <name evidence="1" type="ORF">C7T94_10545</name>
</gene>
<keyword evidence="2" id="KW-1185">Reference proteome</keyword>
<dbReference type="Proteomes" id="UP000240912">
    <property type="component" value="Unassembled WGS sequence"/>
</dbReference>
<proteinExistence type="predicted"/>
<comment type="caution">
    <text evidence="1">The sequence shown here is derived from an EMBL/GenBank/DDBJ whole genome shotgun (WGS) entry which is preliminary data.</text>
</comment>
<dbReference type="InterPro" id="IPR010035">
    <property type="entry name" value="Thi_S"/>
</dbReference>